<evidence type="ECO:0000256" key="8">
    <source>
        <dbReference type="ARBA" id="ARBA00022833"/>
    </source>
</evidence>
<dbReference type="NCBIfam" id="TIGR00577">
    <property type="entry name" value="fpg"/>
    <property type="match status" value="1"/>
</dbReference>
<dbReference type="FunFam" id="1.10.8.50:FF:000003">
    <property type="entry name" value="Formamidopyrimidine-DNA glycosylase"/>
    <property type="match status" value="1"/>
</dbReference>
<evidence type="ECO:0000259" key="16">
    <source>
        <dbReference type="PROSITE" id="PS51066"/>
    </source>
</evidence>
<evidence type="ECO:0000259" key="17">
    <source>
        <dbReference type="PROSITE" id="PS51068"/>
    </source>
</evidence>
<comment type="catalytic activity">
    <reaction evidence="14 15">
        <text>2'-deoxyribonucleotide-(2'-deoxyribose 5'-phosphate)-2'-deoxyribonucleotide-DNA = a 3'-end 2'-deoxyribonucleotide-(2,3-dehydro-2,3-deoxyribose 5'-phosphate)-DNA + a 5'-end 5'-phospho-2'-deoxyribonucleoside-DNA + H(+)</text>
        <dbReference type="Rhea" id="RHEA:66592"/>
        <dbReference type="Rhea" id="RHEA-COMP:13180"/>
        <dbReference type="Rhea" id="RHEA-COMP:16897"/>
        <dbReference type="Rhea" id="RHEA-COMP:17067"/>
        <dbReference type="ChEBI" id="CHEBI:15378"/>
        <dbReference type="ChEBI" id="CHEBI:136412"/>
        <dbReference type="ChEBI" id="CHEBI:157695"/>
        <dbReference type="ChEBI" id="CHEBI:167181"/>
        <dbReference type="EC" id="4.2.99.18"/>
    </reaction>
</comment>
<evidence type="ECO:0000256" key="10">
    <source>
        <dbReference type="ARBA" id="ARBA00023204"/>
    </source>
</evidence>
<dbReference type="PROSITE" id="PS51068">
    <property type="entry name" value="FPG_CAT"/>
    <property type="match status" value="1"/>
</dbReference>
<sequence length="281" mass="30980">MPELPEVETLRQAIEPCIVGRKIVDTAVLKQKIIARPQAETFCSALAGCTITAMGRRGKFLTLQMDSGDTVILHLRMTGNLLAAPADWPQEKHTHVVFSLSDGTQLRYVDSRGFGRFWLQTAGEQDDFSGMAKLGPEPFDPTFTAGYLQKSQQNRRRPIKECLLDQSVVAGIGNIYADEILFAAGICPTSPASTLRLKDWRAIAALTPQILQQGISYKRRTARQHLEGTGKKYSEEAFLQAYGRAGQPCTRCGTPIERTVIGGRSSCYCPHCQPVPGRPKK</sequence>
<keyword evidence="8 15" id="KW-0862">Zinc</keyword>
<gene>
    <name evidence="15 18" type="primary">mutM</name>
    <name evidence="15" type="synonym">fpg</name>
    <name evidence="18" type="ORF">SAMEA3545359_00398</name>
</gene>
<dbReference type="SMART" id="SM00898">
    <property type="entry name" value="Fapy_DNA_glyco"/>
    <property type="match status" value="1"/>
</dbReference>
<keyword evidence="13 15" id="KW-0326">Glycosidase</keyword>
<comment type="catalytic activity">
    <reaction evidence="1 15">
        <text>Hydrolysis of DNA containing ring-opened 7-methylguanine residues, releasing 2,6-diamino-4-hydroxy-5-(N-methyl)formamidopyrimidine.</text>
        <dbReference type="EC" id="3.2.2.23"/>
    </reaction>
</comment>
<dbReference type="GO" id="GO:0008270">
    <property type="term" value="F:zinc ion binding"/>
    <property type="evidence" value="ECO:0007669"/>
    <property type="project" value="UniProtKB-UniRule"/>
</dbReference>
<evidence type="ECO:0000256" key="9">
    <source>
        <dbReference type="ARBA" id="ARBA00023125"/>
    </source>
</evidence>
<dbReference type="Pfam" id="PF06827">
    <property type="entry name" value="zf-FPG_IleRS"/>
    <property type="match status" value="1"/>
</dbReference>
<dbReference type="GO" id="GO:0003684">
    <property type="term" value="F:damaged DNA binding"/>
    <property type="evidence" value="ECO:0007669"/>
    <property type="project" value="InterPro"/>
</dbReference>
<proteinExistence type="inferred from homology"/>
<dbReference type="PANTHER" id="PTHR22993:SF9">
    <property type="entry name" value="FORMAMIDOPYRIMIDINE-DNA GLYCOSYLASE"/>
    <property type="match status" value="1"/>
</dbReference>
<evidence type="ECO:0000256" key="1">
    <source>
        <dbReference type="ARBA" id="ARBA00001668"/>
    </source>
</evidence>
<dbReference type="EC" id="3.2.2.23" evidence="15"/>
<comment type="similarity">
    <text evidence="2 15">Belongs to the FPG family.</text>
</comment>
<comment type="function">
    <text evidence="15">Involved in base excision repair of DNA damaged by oxidation or by mutagenic agents. Acts as DNA glycosylase that recognizes and removes damaged bases. Has a preference for oxidized purines, such as 7,8-dihydro-8-oxoguanine (8-oxoG). Has AP (apurinic/apyrimidinic) lyase activity and introduces nicks in the DNA strand. Cleaves the DNA backbone by beta-delta elimination to generate a single-strand break at the site of the removed base with both 3'- and 5'-phosphates.</text>
</comment>
<dbReference type="CDD" id="cd08966">
    <property type="entry name" value="EcFpg-like_N"/>
    <property type="match status" value="1"/>
</dbReference>
<evidence type="ECO:0000256" key="14">
    <source>
        <dbReference type="ARBA" id="ARBA00044632"/>
    </source>
</evidence>
<dbReference type="Gene3D" id="3.20.190.10">
    <property type="entry name" value="MutM-like, N-terminal"/>
    <property type="match status" value="1"/>
</dbReference>
<keyword evidence="6 15" id="KW-0863">Zinc-finger</keyword>
<dbReference type="SMART" id="SM01232">
    <property type="entry name" value="H2TH"/>
    <property type="match status" value="1"/>
</dbReference>
<keyword evidence="12 15" id="KW-0511">Multifunctional enzyme</keyword>
<feature type="binding site" evidence="15">
    <location>
        <position position="112"/>
    </location>
    <ligand>
        <name>DNA</name>
        <dbReference type="ChEBI" id="CHEBI:16991"/>
    </ligand>
</feature>
<feature type="active site" description="Proton donor" evidence="15">
    <location>
        <position position="3"/>
    </location>
</feature>
<dbReference type="GO" id="GO:0003690">
    <property type="term" value="F:double-stranded DNA binding"/>
    <property type="evidence" value="ECO:0007669"/>
    <property type="project" value="UniProtKB-ARBA"/>
</dbReference>
<evidence type="ECO:0000256" key="3">
    <source>
        <dbReference type="ARBA" id="ARBA00011245"/>
    </source>
</evidence>
<dbReference type="InterPro" id="IPR035937">
    <property type="entry name" value="FPG_N"/>
</dbReference>
<dbReference type="InterPro" id="IPR020629">
    <property type="entry name" value="FPG_Glyclase"/>
</dbReference>
<feature type="active site" description="Proton donor; for delta-elimination activity" evidence="15">
    <location>
        <position position="264"/>
    </location>
</feature>
<evidence type="ECO:0000256" key="15">
    <source>
        <dbReference type="HAMAP-Rule" id="MF_00103"/>
    </source>
</evidence>
<evidence type="ECO:0000256" key="6">
    <source>
        <dbReference type="ARBA" id="ARBA00022771"/>
    </source>
</evidence>
<feature type="domain" description="FPG-type" evidence="16">
    <location>
        <begin position="240"/>
        <end position="274"/>
    </location>
</feature>
<dbReference type="InterPro" id="IPR010979">
    <property type="entry name" value="Ribosomal_uS13-like_H2TH"/>
</dbReference>
<feature type="active site" description="Schiff-base intermediate with DNA" evidence="15">
    <location>
        <position position="2"/>
    </location>
</feature>
<protein>
    <recommendedName>
        <fullName evidence="15">Formamidopyrimidine-DNA glycosylase</fullName>
        <shortName evidence="15">Fapy-DNA glycosylase</shortName>
        <ecNumber evidence="15">3.2.2.23</ecNumber>
    </recommendedName>
    <alternativeName>
        <fullName evidence="15">DNA-(apurinic or apyrimidinic site) lyase MutM</fullName>
        <shortName evidence="15">AP lyase MutM</shortName>
        <ecNumber evidence="15">4.2.99.18</ecNumber>
    </alternativeName>
</protein>
<evidence type="ECO:0000256" key="4">
    <source>
        <dbReference type="ARBA" id="ARBA00022723"/>
    </source>
</evidence>
<evidence type="ECO:0000256" key="12">
    <source>
        <dbReference type="ARBA" id="ARBA00023268"/>
    </source>
</evidence>
<keyword evidence="4 15" id="KW-0479">Metal-binding</keyword>
<dbReference type="PROSITE" id="PS51066">
    <property type="entry name" value="ZF_FPG_2"/>
    <property type="match status" value="1"/>
</dbReference>
<accession>A0A1C6GHW3</accession>
<dbReference type="InterPro" id="IPR015886">
    <property type="entry name" value="H2TH_FPG"/>
</dbReference>
<dbReference type="InterPro" id="IPR012319">
    <property type="entry name" value="FPG_cat"/>
</dbReference>
<dbReference type="SUPFAM" id="SSF57716">
    <property type="entry name" value="Glucocorticoid receptor-like (DNA-binding domain)"/>
    <property type="match status" value="1"/>
</dbReference>
<dbReference type="SUPFAM" id="SSF81624">
    <property type="entry name" value="N-terminal domain of MutM-like DNA repair proteins"/>
    <property type="match status" value="1"/>
</dbReference>
<evidence type="ECO:0000256" key="13">
    <source>
        <dbReference type="ARBA" id="ARBA00023295"/>
    </source>
</evidence>
<keyword evidence="5 15" id="KW-0227">DNA damage</keyword>
<dbReference type="SUPFAM" id="SSF46946">
    <property type="entry name" value="S13-like H2TH domain"/>
    <property type="match status" value="1"/>
</dbReference>
<evidence type="ECO:0000256" key="2">
    <source>
        <dbReference type="ARBA" id="ARBA00009409"/>
    </source>
</evidence>
<dbReference type="EMBL" id="FMHG01000001">
    <property type="protein sequence ID" value="SCJ44913.1"/>
    <property type="molecule type" value="Genomic_DNA"/>
</dbReference>
<dbReference type="PROSITE" id="PS01242">
    <property type="entry name" value="ZF_FPG_1"/>
    <property type="match status" value="1"/>
</dbReference>
<feature type="domain" description="Formamidopyrimidine-DNA glycosylase catalytic" evidence="17">
    <location>
        <begin position="2"/>
        <end position="115"/>
    </location>
</feature>
<dbReference type="Gene3D" id="1.10.8.50">
    <property type="match status" value="1"/>
</dbReference>
<feature type="active site" description="Proton donor; for beta-elimination activity" evidence="15">
    <location>
        <position position="59"/>
    </location>
</feature>
<feature type="binding site" evidence="15">
    <location>
        <position position="155"/>
    </location>
    <ligand>
        <name>DNA</name>
        <dbReference type="ChEBI" id="CHEBI:16991"/>
    </ligand>
</feature>
<feature type="binding site" evidence="15">
    <location>
        <position position="93"/>
    </location>
    <ligand>
        <name>DNA</name>
        <dbReference type="ChEBI" id="CHEBI:16991"/>
    </ligand>
</feature>
<dbReference type="InterPro" id="IPR000214">
    <property type="entry name" value="Znf_DNA_glyclase/AP_lyase"/>
</dbReference>
<dbReference type="PANTHER" id="PTHR22993">
    <property type="entry name" value="FORMAMIDOPYRIMIDINE-DNA GLYCOSYLASE"/>
    <property type="match status" value="1"/>
</dbReference>
<keyword evidence="7 15" id="KW-0378">Hydrolase</keyword>
<reference evidence="18" key="1">
    <citation type="submission" date="2015-09" db="EMBL/GenBank/DDBJ databases">
        <authorList>
            <consortium name="Pathogen Informatics"/>
        </authorList>
    </citation>
    <scope>NUCLEOTIDE SEQUENCE</scope>
    <source>
        <strain evidence="18">2789STDY5834896</strain>
    </source>
</reference>
<comment type="cofactor">
    <cofactor evidence="15">
        <name>Zn(2+)</name>
        <dbReference type="ChEBI" id="CHEBI:29105"/>
    </cofactor>
    <text evidence="15">Binds 1 zinc ion per subunit.</text>
</comment>
<dbReference type="EC" id="4.2.99.18" evidence="15"/>
<dbReference type="InterPro" id="IPR015887">
    <property type="entry name" value="DNA_glyclase_Znf_dom_DNA_BS"/>
</dbReference>
<name>A0A1C6GHW3_9FIRM</name>
<keyword evidence="9 15" id="KW-0238">DNA-binding</keyword>
<dbReference type="GO" id="GO:0006284">
    <property type="term" value="P:base-excision repair"/>
    <property type="evidence" value="ECO:0007669"/>
    <property type="project" value="InterPro"/>
</dbReference>
<dbReference type="NCBIfam" id="NF002211">
    <property type="entry name" value="PRK01103.1"/>
    <property type="match status" value="1"/>
</dbReference>
<keyword evidence="11 15" id="KW-0456">Lyase</keyword>
<comment type="subunit">
    <text evidence="3 15">Monomer.</text>
</comment>
<evidence type="ECO:0000313" key="18">
    <source>
        <dbReference type="EMBL" id="SCJ44913.1"/>
    </source>
</evidence>
<dbReference type="HAMAP" id="MF_00103">
    <property type="entry name" value="Fapy_DNA_glycosyl"/>
    <property type="match status" value="1"/>
</dbReference>
<evidence type="ECO:0000256" key="7">
    <source>
        <dbReference type="ARBA" id="ARBA00022801"/>
    </source>
</evidence>
<organism evidence="18">
    <name type="scientific">uncultured Anaerotruncus sp</name>
    <dbReference type="NCBI Taxonomy" id="905011"/>
    <lineage>
        <taxon>Bacteria</taxon>
        <taxon>Bacillati</taxon>
        <taxon>Bacillota</taxon>
        <taxon>Clostridia</taxon>
        <taxon>Eubacteriales</taxon>
        <taxon>Oscillospiraceae</taxon>
        <taxon>Anaerotruncus</taxon>
        <taxon>environmental samples</taxon>
    </lineage>
</organism>
<dbReference type="GO" id="GO:0140078">
    <property type="term" value="F:class I DNA-(apurinic or apyrimidinic site) endonuclease activity"/>
    <property type="evidence" value="ECO:0007669"/>
    <property type="project" value="UniProtKB-EC"/>
</dbReference>
<dbReference type="GO" id="GO:0034039">
    <property type="term" value="F:8-oxo-7,8-dihydroguanine DNA N-glycosylase activity"/>
    <property type="evidence" value="ECO:0007669"/>
    <property type="project" value="TreeGrafter"/>
</dbReference>
<dbReference type="Pfam" id="PF01149">
    <property type="entry name" value="Fapy_DNA_glyco"/>
    <property type="match status" value="1"/>
</dbReference>
<dbReference type="Pfam" id="PF06831">
    <property type="entry name" value="H2TH"/>
    <property type="match status" value="1"/>
</dbReference>
<dbReference type="AlphaFoldDB" id="A0A1C6GHW3"/>
<evidence type="ECO:0000256" key="5">
    <source>
        <dbReference type="ARBA" id="ARBA00022763"/>
    </source>
</evidence>
<evidence type="ECO:0000256" key="11">
    <source>
        <dbReference type="ARBA" id="ARBA00023239"/>
    </source>
</evidence>
<keyword evidence="10 15" id="KW-0234">DNA repair</keyword>
<dbReference type="InterPro" id="IPR010663">
    <property type="entry name" value="Znf_FPG/IleRS"/>
</dbReference>